<feature type="region of interest" description="Disordered" evidence="7">
    <location>
        <begin position="1"/>
        <end position="34"/>
    </location>
</feature>
<feature type="transmembrane region" description="Helical" evidence="8">
    <location>
        <begin position="187"/>
        <end position="206"/>
    </location>
</feature>
<dbReference type="Pfam" id="PF00892">
    <property type="entry name" value="EamA"/>
    <property type="match status" value="2"/>
</dbReference>
<feature type="transmembrane region" description="Helical" evidence="8">
    <location>
        <begin position="70"/>
        <end position="90"/>
    </location>
</feature>
<dbReference type="GO" id="GO:0005886">
    <property type="term" value="C:plasma membrane"/>
    <property type="evidence" value="ECO:0007669"/>
    <property type="project" value="UniProtKB-SubCell"/>
</dbReference>
<evidence type="ECO:0000256" key="8">
    <source>
        <dbReference type="SAM" id="Phobius"/>
    </source>
</evidence>
<feature type="transmembrane region" description="Helical" evidence="8">
    <location>
        <begin position="164"/>
        <end position="181"/>
    </location>
</feature>
<comment type="subcellular location">
    <subcellularLocation>
        <location evidence="1">Cell membrane</location>
        <topology evidence="1">Multi-pass membrane protein</topology>
    </subcellularLocation>
</comment>
<evidence type="ECO:0000256" key="5">
    <source>
        <dbReference type="ARBA" id="ARBA00022989"/>
    </source>
</evidence>
<dbReference type="PANTHER" id="PTHR42920">
    <property type="entry name" value="OS03G0707200 PROTEIN-RELATED"/>
    <property type="match status" value="1"/>
</dbReference>
<evidence type="ECO:0000259" key="9">
    <source>
        <dbReference type="Pfam" id="PF00892"/>
    </source>
</evidence>
<dbReference type="Gene3D" id="1.10.3730.20">
    <property type="match status" value="1"/>
</dbReference>
<evidence type="ECO:0000256" key="4">
    <source>
        <dbReference type="ARBA" id="ARBA00022692"/>
    </source>
</evidence>
<keyword evidence="3" id="KW-1003">Cell membrane</keyword>
<evidence type="ECO:0000256" key="1">
    <source>
        <dbReference type="ARBA" id="ARBA00004651"/>
    </source>
</evidence>
<name>A0A1L7RS51_9ACTO</name>
<proteinExistence type="inferred from homology"/>
<protein>
    <submittedName>
        <fullName evidence="10">DMT(Drug/metabolite transporter) super permease</fullName>
    </submittedName>
</protein>
<keyword evidence="6 8" id="KW-0472">Membrane</keyword>
<evidence type="ECO:0000256" key="7">
    <source>
        <dbReference type="SAM" id="MobiDB-lite"/>
    </source>
</evidence>
<keyword evidence="5 8" id="KW-1133">Transmembrane helix</keyword>
<dbReference type="InterPro" id="IPR037185">
    <property type="entry name" value="EmrE-like"/>
</dbReference>
<feature type="domain" description="EamA" evidence="9">
    <location>
        <begin position="192"/>
        <end position="321"/>
    </location>
</feature>
<sequence>MSEQHPAPPSHREALGGPDVARRKRPATPARPGVGGAARGRYVAYALLAALLYALSTPVSKLLLDDVAPGVLAALLYLGAGAGMSLIALLRSRIGTTAPRAAPLERADLPFVVAMVVLDIAAPLLLMFGLDRAEAANVSLLNNFEIVATAVIAFVLFKERPSRRLTLGIVVITAACALLTVDDAGALSFSVGSLLVLAAASCWGLENNCTNRIAHKDPVQIVIVKGFGSGCGAMAVALAAGERMPQAGPLGGCLLLGFLAYGLSITLYVMAQRGLGAARTSAFYSVAPFVGVILAWALFRQPPGLTFLLALGLMLVGTWLVMPEPDD</sequence>
<feature type="transmembrane region" description="Helical" evidence="8">
    <location>
        <begin position="136"/>
        <end position="157"/>
    </location>
</feature>
<keyword evidence="4 8" id="KW-0812">Transmembrane</keyword>
<gene>
    <name evidence="10" type="ORF">AAM4_2181</name>
</gene>
<feature type="transmembrane region" description="Helical" evidence="8">
    <location>
        <begin position="282"/>
        <end position="299"/>
    </location>
</feature>
<feature type="transmembrane region" description="Helical" evidence="8">
    <location>
        <begin position="42"/>
        <end position="64"/>
    </location>
</feature>
<evidence type="ECO:0000313" key="10">
    <source>
        <dbReference type="EMBL" id="CED92013.1"/>
    </source>
</evidence>
<dbReference type="RefSeq" id="WP_210581190.1">
    <property type="nucleotide sequence ID" value="NZ_LK995527.1"/>
</dbReference>
<feature type="transmembrane region" description="Helical" evidence="8">
    <location>
        <begin position="218"/>
        <end position="241"/>
    </location>
</feature>
<dbReference type="EMBL" id="LK995527">
    <property type="protein sequence ID" value="CED92013.1"/>
    <property type="molecule type" value="Genomic_DNA"/>
</dbReference>
<reference evidence="10" key="1">
    <citation type="submission" date="2014-07" db="EMBL/GenBank/DDBJ databases">
        <authorList>
            <person name="Zhang J.E."/>
            <person name="Yang H."/>
            <person name="Guo J."/>
            <person name="Deng Z."/>
            <person name="Luo H."/>
            <person name="Luo M."/>
            <person name="Zhao B."/>
        </authorList>
    </citation>
    <scope>NUCLEOTIDE SEQUENCE</scope>
    <source>
        <strain evidence="10">AM4</strain>
    </source>
</reference>
<dbReference type="SUPFAM" id="SSF103481">
    <property type="entry name" value="Multidrug resistance efflux transporter EmrE"/>
    <property type="match status" value="2"/>
</dbReference>
<feature type="domain" description="EamA" evidence="9">
    <location>
        <begin position="43"/>
        <end position="180"/>
    </location>
</feature>
<dbReference type="InterPro" id="IPR000620">
    <property type="entry name" value="EamA_dom"/>
</dbReference>
<evidence type="ECO:0000256" key="3">
    <source>
        <dbReference type="ARBA" id="ARBA00022475"/>
    </source>
</evidence>
<feature type="transmembrane region" description="Helical" evidence="8">
    <location>
        <begin position="247"/>
        <end position="270"/>
    </location>
</feature>
<evidence type="ECO:0000256" key="6">
    <source>
        <dbReference type="ARBA" id="ARBA00023136"/>
    </source>
</evidence>
<organism evidence="10">
    <name type="scientific">Actinomyces succiniciruminis</name>
    <dbReference type="NCBI Taxonomy" id="1522002"/>
    <lineage>
        <taxon>Bacteria</taxon>
        <taxon>Bacillati</taxon>
        <taxon>Actinomycetota</taxon>
        <taxon>Actinomycetes</taxon>
        <taxon>Actinomycetales</taxon>
        <taxon>Actinomycetaceae</taxon>
        <taxon>Actinomyces</taxon>
    </lineage>
</organism>
<dbReference type="PANTHER" id="PTHR42920:SF11">
    <property type="entry name" value="INNER MEMBRANE PROTEIN YTFF"/>
    <property type="match status" value="1"/>
</dbReference>
<feature type="transmembrane region" description="Helical" evidence="8">
    <location>
        <begin position="305"/>
        <end position="322"/>
    </location>
</feature>
<dbReference type="InterPro" id="IPR051258">
    <property type="entry name" value="Diverse_Substrate_Transporter"/>
</dbReference>
<comment type="similarity">
    <text evidence="2">Belongs to the EamA transporter family.</text>
</comment>
<accession>A0A1L7RS51</accession>
<feature type="transmembrane region" description="Helical" evidence="8">
    <location>
        <begin position="111"/>
        <end position="130"/>
    </location>
</feature>
<evidence type="ECO:0000256" key="2">
    <source>
        <dbReference type="ARBA" id="ARBA00007362"/>
    </source>
</evidence>
<dbReference type="AlphaFoldDB" id="A0A1L7RS51"/>